<dbReference type="GO" id="GO:0006438">
    <property type="term" value="P:valyl-tRNA aminoacylation"/>
    <property type="evidence" value="ECO:0007669"/>
    <property type="project" value="UniProtKB-UniRule"/>
</dbReference>
<reference evidence="14 15" key="1">
    <citation type="journal article" date="2013" name="Genome Biol. Evol.">
        <title>Genome evolution and phylogenomic analysis of candidatus kinetoplastibacterium, the betaproteobacterial endosymbionts of strigomonas and angomonas.</title>
        <authorList>
            <person name="Alves J.M."/>
            <person name="Serrano M.G."/>
            <person name="Maia da Silva F."/>
            <person name="Voegtly L.J."/>
            <person name="Matveyev A.V."/>
            <person name="Teixeira M.M."/>
            <person name="Camargo E.P."/>
            <person name="Buck G.A."/>
        </authorList>
    </citation>
    <scope>NUCLEOTIDE SEQUENCE [LARGE SCALE GENOMIC DNA]</scope>
    <source>
        <strain evidence="14 15">TCC036E</strain>
    </source>
</reference>
<organism evidence="14 15">
    <name type="scientific">Candidatus Kinetoplastidibacterium crithidiae TCC036E</name>
    <dbReference type="NCBI Taxonomy" id="1208918"/>
    <lineage>
        <taxon>Bacteria</taxon>
        <taxon>Pseudomonadati</taxon>
        <taxon>Pseudomonadota</taxon>
        <taxon>Betaproteobacteria</taxon>
        <taxon>Candidatus Kinetoplastidibacterium</taxon>
    </lineage>
</organism>
<evidence type="ECO:0000256" key="1">
    <source>
        <dbReference type="ARBA" id="ARBA00004496"/>
    </source>
</evidence>
<dbReference type="SUPFAM" id="SSF52374">
    <property type="entry name" value="Nucleotidylyl transferase"/>
    <property type="match status" value="1"/>
</dbReference>
<evidence type="ECO:0000259" key="13">
    <source>
        <dbReference type="Pfam" id="PF10458"/>
    </source>
</evidence>
<dbReference type="HAMAP" id="MF_02004">
    <property type="entry name" value="Val_tRNA_synth_type1"/>
    <property type="match status" value="1"/>
</dbReference>
<dbReference type="InterPro" id="IPR009080">
    <property type="entry name" value="tRNAsynth_Ia_anticodon-bd"/>
</dbReference>
<dbReference type="Pfam" id="PF10458">
    <property type="entry name" value="Val_tRNA-synt_C"/>
    <property type="match status" value="1"/>
</dbReference>
<dbReference type="GO" id="GO:0004832">
    <property type="term" value="F:valine-tRNA ligase activity"/>
    <property type="evidence" value="ECO:0007669"/>
    <property type="project" value="UniProtKB-UniRule"/>
</dbReference>
<comment type="similarity">
    <text evidence="10">Belongs to the class-I aminoacyl-tRNA synthetase family. ValS type 1 subfamily.</text>
</comment>
<dbReference type="NCBIfam" id="NF004349">
    <property type="entry name" value="PRK05729.1"/>
    <property type="match status" value="1"/>
</dbReference>
<evidence type="ECO:0000256" key="7">
    <source>
        <dbReference type="ARBA" id="ARBA00023054"/>
    </source>
</evidence>
<dbReference type="InterPro" id="IPR001412">
    <property type="entry name" value="aa-tRNA-synth_I_CS"/>
</dbReference>
<keyword evidence="15" id="KW-1185">Reference proteome</keyword>
<dbReference type="SUPFAM" id="SSF50677">
    <property type="entry name" value="ValRS/IleRS/LeuRS editing domain"/>
    <property type="match status" value="1"/>
</dbReference>
<gene>
    <name evidence="10" type="primary">valS</name>
    <name evidence="14" type="ORF">CDEE_0674</name>
</gene>
<comment type="catalytic activity">
    <reaction evidence="9 10">
        <text>tRNA(Val) + L-valine + ATP = L-valyl-tRNA(Val) + AMP + diphosphate</text>
        <dbReference type="Rhea" id="RHEA:10704"/>
        <dbReference type="Rhea" id="RHEA-COMP:9672"/>
        <dbReference type="Rhea" id="RHEA-COMP:9708"/>
        <dbReference type="ChEBI" id="CHEBI:30616"/>
        <dbReference type="ChEBI" id="CHEBI:33019"/>
        <dbReference type="ChEBI" id="CHEBI:57762"/>
        <dbReference type="ChEBI" id="CHEBI:78442"/>
        <dbReference type="ChEBI" id="CHEBI:78537"/>
        <dbReference type="ChEBI" id="CHEBI:456215"/>
        <dbReference type="EC" id="6.1.1.9"/>
    </reaction>
</comment>
<proteinExistence type="inferred from homology"/>
<comment type="function">
    <text evidence="10">Catalyzes the attachment of valine to tRNA(Val). As ValRS can inadvertently accommodate and process structurally similar amino acids such as threonine, to avoid such errors, it has a 'posttransfer' editing activity that hydrolyzes mischarged Thr-tRNA(Val) in a tRNA-dependent manner.</text>
</comment>
<dbReference type="PRINTS" id="PR00986">
    <property type="entry name" value="TRNASYNTHVAL"/>
</dbReference>
<keyword evidence="8 10" id="KW-0030">Aminoacyl-tRNA synthetase</keyword>
<dbReference type="GO" id="GO:0005524">
    <property type="term" value="F:ATP binding"/>
    <property type="evidence" value="ECO:0007669"/>
    <property type="project" value="UniProtKB-UniRule"/>
</dbReference>
<feature type="coiled-coil region" evidence="10">
    <location>
        <begin position="887"/>
        <end position="949"/>
    </location>
</feature>
<dbReference type="Proteomes" id="UP000011686">
    <property type="component" value="Chromosome"/>
</dbReference>
<evidence type="ECO:0000313" key="14">
    <source>
        <dbReference type="EMBL" id="AGF47681.1"/>
    </source>
</evidence>
<protein>
    <recommendedName>
        <fullName evidence="10">Valine--tRNA ligase</fullName>
        <ecNumber evidence="10">6.1.1.9</ecNumber>
    </recommendedName>
    <alternativeName>
        <fullName evidence="10">Valyl-tRNA synthetase</fullName>
        <shortName evidence="10">ValRS</shortName>
    </alternativeName>
</protein>
<evidence type="ECO:0000256" key="2">
    <source>
        <dbReference type="ARBA" id="ARBA00022490"/>
    </source>
</evidence>
<dbReference type="HOGENOM" id="CLU_001493_0_2_4"/>
<feature type="domain" description="Valyl-tRNA synthetase tRNA-binding arm" evidence="13">
    <location>
        <begin position="889"/>
        <end position="954"/>
    </location>
</feature>
<dbReference type="PATRIC" id="fig|1208918.3.peg.381"/>
<dbReference type="FunFam" id="3.40.50.620:FF:000078">
    <property type="entry name" value="Valine--tRNA ligase, mitochondrial"/>
    <property type="match status" value="1"/>
</dbReference>
<dbReference type="InterPro" id="IPR009008">
    <property type="entry name" value="Val/Leu/Ile-tRNA-synth_edit"/>
</dbReference>
<dbReference type="CDD" id="cd07962">
    <property type="entry name" value="Anticodon_Ia_Val"/>
    <property type="match status" value="1"/>
</dbReference>
<keyword evidence="5 10" id="KW-0067">ATP-binding</keyword>
<dbReference type="PANTHER" id="PTHR11946:SF93">
    <property type="entry name" value="VALINE--TRNA LIGASE, CHLOROPLASTIC_MITOCHONDRIAL 2"/>
    <property type="match status" value="1"/>
</dbReference>
<evidence type="ECO:0000256" key="5">
    <source>
        <dbReference type="ARBA" id="ARBA00022840"/>
    </source>
</evidence>
<feature type="domain" description="Methionyl/Valyl/Leucyl/Isoleucyl-tRNA synthetase anticodon-binding" evidence="12">
    <location>
        <begin position="681"/>
        <end position="834"/>
    </location>
</feature>
<dbReference type="InterPro" id="IPR010978">
    <property type="entry name" value="tRNA-bd_arm"/>
</dbReference>
<dbReference type="PANTHER" id="PTHR11946">
    <property type="entry name" value="VALYL-TRNA SYNTHETASES"/>
    <property type="match status" value="1"/>
</dbReference>
<evidence type="ECO:0000256" key="3">
    <source>
        <dbReference type="ARBA" id="ARBA00022598"/>
    </source>
</evidence>
<dbReference type="RefSeq" id="WP_015389116.1">
    <property type="nucleotide sequence ID" value="NC_020283.1"/>
</dbReference>
<comment type="domain">
    <text evidence="10">ValRS has two distinct active sites: one for aminoacylation and one for editing. The misactivated threonine is translocated from the active site to the editing site.</text>
</comment>
<dbReference type="CDD" id="cd00817">
    <property type="entry name" value="ValRS_core"/>
    <property type="match status" value="1"/>
</dbReference>
<dbReference type="SUPFAM" id="SSF46589">
    <property type="entry name" value="tRNA-binding arm"/>
    <property type="match status" value="1"/>
</dbReference>
<keyword evidence="7 10" id="KW-0175">Coiled coil</keyword>
<dbReference type="Gene3D" id="1.10.730.10">
    <property type="entry name" value="Isoleucyl-tRNA Synthetase, Domain 1"/>
    <property type="match status" value="1"/>
</dbReference>
<evidence type="ECO:0000256" key="10">
    <source>
        <dbReference type="HAMAP-Rule" id="MF_02004"/>
    </source>
</evidence>
<keyword evidence="2 10" id="KW-0963">Cytoplasm</keyword>
<dbReference type="FunFam" id="3.40.50.620:FF:000020">
    <property type="entry name" value="Valine--tRNA ligase, mitochondrial"/>
    <property type="match status" value="1"/>
</dbReference>
<feature type="domain" description="Aminoacyl-tRNA synthetase class Ia" evidence="11">
    <location>
        <begin position="25"/>
        <end position="635"/>
    </location>
</feature>
<dbReference type="Gene3D" id="1.10.287.380">
    <property type="entry name" value="Valyl-tRNA synthetase, C-terminal domain"/>
    <property type="match status" value="1"/>
</dbReference>
<comment type="subcellular location">
    <subcellularLocation>
        <location evidence="1 10">Cytoplasm</location>
    </subcellularLocation>
</comment>
<dbReference type="GO" id="GO:0005829">
    <property type="term" value="C:cytosol"/>
    <property type="evidence" value="ECO:0007669"/>
    <property type="project" value="TreeGrafter"/>
</dbReference>
<feature type="binding site" evidence="10">
    <location>
        <position position="561"/>
    </location>
    <ligand>
        <name>ATP</name>
        <dbReference type="ChEBI" id="CHEBI:30616"/>
    </ligand>
</feature>
<evidence type="ECO:0000256" key="6">
    <source>
        <dbReference type="ARBA" id="ARBA00022917"/>
    </source>
</evidence>
<name>M1LUA3_9PROT</name>
<comment type="domain">
    <text evidence="10">The C-terminal coiled-coil domain is crucial for aminoacylation activity.</text>
</comment>
<evidence type="ECO:0000313" key="15">
    <source>
        <dbReference type="Proteomes" id="UP000011686"/>
    </source>
</evidence>
<dbReference type="InterPro" id="IPR002303">
    <property type="entry name" value="Valyl-tRNA_ligase"/>
</dbReference>
<sequence length="960" mass="111911">MITESEKNIKNNIHKSFEPSEIENKWYREWYRNGCFEEKNNLGRLNKPQDNYSIQFPPPNVTGTLHMGHAFNQTIMDCLIRYNRMLGKNTIFVPGTDHAGIATQLVVERQLEKENTSKYAIGKERFIKEIWKWKEKSGNIITDQIKRLGISANWDREYFTMDENMSIGVIETFIRLYEQGLIYRGKKLVNWDPKLLTAVSDLEVEMEEVDSFMWYIKYNIEEQNEDNSNYLVIATTRPETIFADNAICVHPDDDRYKHLVGKNVYIPLTNRKIPVISDDFVDINFGTGCVKITAAHDFNDYQCAIRNNLPLISIFTKDAHLNENVPEKFQGLERYQARELVIKNLDNTNFLIKTEPHKIVQPVGDRTGVVLEPMLTDQWFVSTTKLAPDSSINPGKSLSEIALEVIEKEEIKFYPDNWKNTYKQWLVNIQDWCISRQLWWGHQIPAWYSEDGQIFVAHNEQEAYQKASLAGVKGVLKRDEDVLDTWFSSGLIPFTTMGWPNETSDMQKYLPSNVLVTGFDIIFFWVARMVMLTKHMTGKIPFKNIYVHGLIRDSEGKKMSKSKGNTLDPLDLIDGIEIESLVQKRTSGLLNPKHAEKIKQLTKKQFPEGIKGVGTDALRFTMSSYATLGRDINFDIKRCEGYRNFCNKLWNATRFVLLNVEEDYKISKNDIDNNTHFSFADQWIISRLQNTIIEVKHAYDEYRFDNVANAIYKFFWDEFCDWYLEIAKVQIKQFSEKEQSSTKKILLIVLEEVLRLAHPIIPFITEELWQKVSLFFNDYHNKNVFISISTQEYPKENRNKINLAIEKDFIELKSQIDAVRTLRGAMNLSPADKIPLLAKGNITKLKRNSPYIMHFAKLKSIDIVNDIPKLEAPVQIVGETYLMLDIKIDINLELLRLEKEQKKLMEEIDKCNLKLQNSNFMKNAPEHIIDQEKNRLEKFQLTINNVSSQIDKIKNIIHKL</sequence>
<dbReference type="InterPro" id="IPR033705">
    <property type="entry name" value="Anticodon_Ia_Val"/>
</dbReference>
<dbReference type="AlphaFoldDB" id="M1LUA3"/>
<accession>M1LUA3</accession>
<dbReference type="GO" id="GO:0002161">
    <property type="term" value="F:aminoacyl-tRNA deacylase activity"/>
    <property type="evidence" value="ECO:0007669"/>
    <property type="project" value="InterPro"/>
</dbReference>
<keyword evidence="6 10" id="KW-0648">Protein biosynthesis</keyword>
<comment type="subunit">
    <text evidence="10">Monomer.</text>
</comment>
<keyword evidence="4 10" id="KW-0547">Nucleotide-binding</keyword>
<dbReference type="InterPro" id="IPR014729">
    <property type="entry name" value="Rossmann-like_a/b/a_fold"/>
</dbReference>
<evidence type="ECO:0000256" key="9">
    <source>
        <dbReference type="ARBA" id="ARBA00047552"/>
    </source>
</evidence>
<dbReference type="EMBL" id="CP003804">
    <property type="protein sequence ID" value="AGF47681.1"/>
    <property type="molecule type" value="Genomic_DNA"/>
</dbReference>
<feature type="short sequence motif" description="'KMSKS' region" evidence="10">
    <location>
        <begin position="558"/>
        <end position="562"/>
    </location>
</feature>
<dbReference type="SUPFAM" id="SSF47323">
    <property type="entry name" value="Anticodon-binding domain of a subclass of class I aminoacyl-tRNA synthetases"/>
    <property type="match status" value="1"/>
</dbReference>
<feature type="short sequence motif" description="'HIGH' region" evidence="10">
    <location>
        <begin position="59"/>
        <end position="69"/>
    </location>
</feature>
<keyword evidence="3 10" id="KW-0436">Ligase</keyword>
<dbReference type="InterPro" id="IPR019499">
    <property type="entry name" value="Val-tRNA_synth_tRNA-bd"/>
</dbReference>
<dbReference type="InterPro" id="IPR002300">
    <property type="entry name" value="aa-tRNA-synth_Ia"/>
</dbReference>
<dbReference type="STRING" id="1208918.CDEE_0674"/>
<dbReference type="KEGG" id="kct:CDEE_0674"/>
<dbReference type="InterPro" id="IPR013155">
    <property type="entry name" value="M/V/L/I-tRNA-synth_anticd-bd"/>
</dbReference>
<dbReference type="Pfam" id="PF00133">
    <property type="entry name" value="tRNA-synt_1"/>
    <property type="match status" value="1"/>
</dbReference>
<dbReference type="NCBIfam" id="TIGR00422">
    <property type="entry name" value="valS"/>
    <property type="match status" value="1"/>
</dbReference>
<dbReference type="PROSITE" id="PS00178">
    <property type="entry name" value="AA_TRNA_LIGASE_I"/>
    <property type="match status" value="1"/>
</dbReference>
<dbReference type="InterPro" id="IPR037118">
    <property type="entry name" value="Val-tRNA_synth_C_sf"/>
</dbReference>
<evidence type="ECO:0000256" key="8">
    <source>
        <dbReference type="ARBA" id="ARBA00023146"/>
    </source>
</evidence>
<dbReference type="EC" id="6.1.1.9" evidence="10"/>
<dbReference type="Gene3D" id="3.40.50.620">
    <property type="entry name" value="HUPs"/>
    <property type="match status" value="2"/>
</dbReference>
<dbReference type="FunFam" id="1.10.730.10:FF:000009">
    <property type="entry name" value="Valine--tRNA ligase, mitochondrial"/>
    <property type="match status" value="1"/>
</dbReference>
<evidence type="ECO:0000256" key="4">
    <source>
        <dbReference type="ARBA" id="ARBA00022741"/>
    </source>
</evidence>
<dbReference type="Pfam" id="PF08264">
    <property type="entry name" value="Anticodon_1"/>
    <property type="match status" value="1"/>
</dbReference>
<evidence type="ECO:0000259" key="11">
    <source>
        <dbReference type="Pfam" id="PF00133"/>
    </source>
</evidence>
<evidence type="ECO:0000259" key="12">
    <source>
        <dbReference type="Pfam" id="PF08264"/>
    </source>
</evidence>
<dbReference type="eggNOG" id="COG0525">
    <property type="taxonomic scope" value="Bacteria"/>
</dbReference>